<sequence length="261" mass="28753">MDIIKNGSTIQSLQVGNSILDALSKQRRPLKFSDIQELTGITKSNLYKYLNTFVQLGILYKDDAGLYTFGPKLIEYGMAAVDQENVLDRVVPFLEKLNHATRCSTLFAVWTPEGPMIIKLVNSNPGFNIGAQIGTIPPLASAVGKIFLAFMDQGTIREWKERESAKLDHNVKADLEKEIRSVRKQKIAFAKEPILTSVSSIAIPVFNYKKTLLGAIAVVGFSEQIPAAEGENVAFIINIKKTGLQVSQVFGYSEDSVTPSK</sequence>
<evidence type="ECO:0000256" key="3">
    <source>
        <dbReference type="ARBA" id="ARBA00023163"/>
    </source>
</evidence>
<dbReference type="PROSITE" id="PS51077">
    <property type="entry name" value="HTH_ICLR"/>
    <property type="match status" value="1"/>
</dbReference>
<dbReference type="RefSeq" id="WP_035183293.1">
    <property type="nucleotide sequence ID" value="NZ_CP010525.1"/>
</dbReference>
<feature type="domain" description="IclR-ED" evidence="5">
    <location>
        <begin position="72"/>
        <end position="252"/>
    </location>
</feature>
<proteinExistence type="predicted"/>
<keyword evidence="1" id="KW-0805">Transcription regulation</keyword>
<dbReference type="SUPFAM" id="SSF46785">
    <property type="entry name" value="Winged helix' DNA-binding domain"/>
    <property type="match status" value="1"/>
</dbReference>
<reference evidence="7" key="1">
    <citation type="submission" date="2015-01" db="EMBL/GenBank/DDBJ databases">
        <title>Comparative genome analysis of Bacillus coagulans HM-08, Clostridium butyricum HM-68, Bacillus subtilis HM-66 and Bacillus paralicheniformis BL-09.</title>
        <authorList>
            <person name="Zhang H."/>
        </authorList>
    </citation>
    <scope>NUCLEOTIDE SEQUENCE [LARGE SCALE GENOMIC DNA]</scope>
    <source>
        <strain evidence="7">HM-08</strain>
    </source>
</reference>
<dbReference type="InterPro" id="IPR005471">
    <property type="entry name" value="Tscrpt_reg_IclR_N"/>
</dbReference>
<accession>A0AAN0T3K1</accession>
<evidence type="ECO:0000313" key="6">
    <source>
        <dbReference type="EMBL" id="AJO21169.1"/>
    </source>
</evidence>
<dbReference type="InterPro" id="IPR029016">
    <property type="entry name" value="GAF-like_dom_sf"/>
</dbReference>
<feature type="domain" description="HTH iclR-type" evidence="4">
    <location>
        <begin position="10"/>
        <end position="71"/>
    </location>
</feature>
<dbReference type="Pfam" id="PF01614">
    <property type="entry name" value="IclR_C"/>
    <property type="match status" value="1"/>
</dbReference>
<dbReference type="InterPro" id="IPR036390">
    <property type="entry name" value="WH_DNA-bd_sf"/>
</dbReference>
<dbReference type="InterPro" id="IPR014757">
    <property type="entry name" value="Tscrpt_reg_IclR_C"/>
</dbReference>
<dbReference type="Pfam" id="PF09339">
    <property type="entry name" value="HTH_IclR"/>
    <property type="match status" value="1"/>
</dbReference>
<keyword evidence="3" id="KW-0804">Transcription</keyword>
<evidence type="ECO:0000256" key="1">
    <source>
        <dbReference type="ARBA" id="ARBA00023015"/>
    </source>
</evidence>
<dbReference type="PANTHER" id="PTHR30136">
    <property type="entry name" value="HELIX-TURN-HELIX TRANSCRIPTIONAL REGULATOR, ICLR FAMILY"/>
    <property type="match status" value="1"/>
</dbReference>
<dbReference type="Gene3D" id="3.30.450.40">
    <property type="match status" value="1"/>
</dbReference>
<name>A0AAN0T3K1_HEYCO</name>
<dbReference type="InterPro" id="IPR050707">
    <property type="entry name" value="HTH_MetabolicPath_Reg"/>
</dbReference>
<dbReference type="AlphaFoldDB" id="A0AAN0T3K1"/>
<gene>
    <name evidence="6" type="ORF">SB48_HM08orf00575</name>
</gene>
<evidence type="ECO:0000256" key="2">
    <source>
        <dbReference type="ARBA" id="ARBA00023125"/>
    </source>
</evidence>
<dbReference type="Gene3D" id="1.10.10.10">
    <property type="entry name" value="Winged helix-like DNA-binding domain superfamily/Winged helix DNA-binding domain"/>
    <property type="match status" value="1"/>
</dbReference>
<protein>
    <submittedName>
        <fullName evidence="6">IclR family transcriptional regulator</fullName>
    </submittedName>
</protein>
<evidence type="ECO:0000313" key="7">
    <source>
        <dbReference type="Proteomes" id="UP000032024"/>
    </source>
</evidence>
<dbReference type="EMBL" id="CP010525">
    <property type="protein sequence ID" value="AJO21169.1"/>
    <property type="molecule type" value="Genomic_DNA"/>
</dbReference>
<dbReference type="SMART" id="SM00346">
    <property type="entry name" value="HTH_ICLR"/>
    <property type="match status" value="1"/>
</dbReference>
<dbReference type="Proteomes" id="UP000032024">
    <property type="component" value="Chromosome"/>
</dbReference>
<keyword evidence="7" id="KW-1185">Reference proteome</keyword>
<evidence type="ECO:0000259" key="4">
    <source>
        <dbReference type="PROSITE" id="PS51077"/>
    </source>
</evidence>
<organism evidence="6 7">
    <name type="scientific">Heyndrickxia coagulans</name>
    <name type="common">Weizmannia coagulans</name>
    <dbReference type="NCBI Taxonomy" id="1398"/>
    <lineage>
        <taxon>Bacteria</taxon>
        <taxon>Bacillati</taxon>
        <taxon>Bacillota</taxon>
        <taxon>Bacilli</taxon>
        <taxon>Bacillales</taxon>
        <taxon>Bacillaceae</taxon>
        <taxon>Heyndrickxia</taxon>
    </lineage>
</organism>
<dbReference type="SUPFAM" id="SSF55781">
    <property type="entry name" value="GAF domain-like"/>
    <property type="match status" value="1"/>
</dbReference>
<dbReference type="GO" id="GO:0045892">
    <property type="term" value="P:negative regulation of DNA-templated transcription"/>
    <property type="evidence" value="ECO:0007669"/>
    <property type="project" value="TreeGrafter"/>
</dbReference>
<keyword evidence="2" id="KW-0238">DNA-binding</keyword>
<dbReference type="PROSITE" id="PS51078">
    <property type="entry name" value="ICLR_ED"/>
    <property type="match status" value="1"/>
</dbReference>
<dbReference type="GO" id="GO:0003700">
    <property type="term" value="F:DNA-binding transcription factor activity"/>
    <property type="evidence" value="ECO:0007669"/>
    <property type="project" value="TreeGrafter"/>
</dbReference>
<dbReference type="PANTHER" id="PTHR30136:SF8">
    <property type="entry name" value="TRANSCRIPTIONAL REGULATORY PROTEIN"/>
    <property type="match status" value="1"/>
</dbReference>
<dbReference type="InterPro" id="IPR036388">
    <property type="entry name" value="WH-like_DNA-bd_sf"/>
</dbReference>
<dbReference type="GO" id="GO:0003677">
    <property type="term" value="F:DNA binding"/>
    <property type="evidence" value="ECO:0007669"/>
    <property type="project" value="UniProtKB-KW"/>
</dbReference>
<evidence type="ECO:0000259" key="5">
    <source>
        <dbReference type="PROSITE" id="PS51078"/>
    </source>
</evidence>